<dbReference type="PIRSF" id="PIRSF017082">
    <property type="entry name" value="YflP"/>
    <property type="match status" value="1"/>
</dbReference>
<dbReference type="InterPro" id="IPR042100">
    <property type="entry name" value="Bug_dom1"/>
</dbReference>
<dbReference type="CDD" id="cd13578">
    <property type="entry name" value="PBP2_Bug27"/>
    <property type="match status" value="1"/>
</dbReference>
<dbReference type="PANTHER" id="PTHR42928:SF5">
    <property type="entry name" value="BLR1237 PROTEIN"/>
    <property type="match status" value="1"/>
</dbReference>
<sequence length="332" mass="35422">MDEQTLNMRRRRMLGMTLALTGAGMPLPGWSQGGEFPKPGTPIRYVVPFPPGGLTDVMARAVGQQLGERWKTTVVVDNRAGGGGQIGADTVAKAPANGHTLLAITLTHAVNYSLFPGASYNFVQDLRPVALLAASPMLVVVAASSQIKSFKDLMEASKGRQLNGGSSGNGTPPHLTLALFNQLNKSAIQHVPYKGGTPCIQDLMGNQLDVVFSNFPESVAHVKSGKLRALALCSAARNALVPDVPTTAELGLAELQVENWTGIMAPARTADAVVDKLSAEVVRIMRTADIEERARTQGFRVDARDAQAFAPYLKAEVERWGRLVKTANITSL</sequence>
<accession>A0ABU5IAW4</accession>
<dbReference type="RefSeq" id="WP_322464864.1">
    <property type="nucleotide sequence ID" value="NZ_JAXOJX010000007.1"/>
</dbReference>
<dbReference type="Proteomes" id="UP001293718">
    <property type="component" value="Unassembled WGS sequence"/>
</dbReference>
<dbReference type="Pfam" id="PF03401">
    <property type="entry name" value="TctC"/>
    <property type="match status" value="1"/>
</dbReference>
<name>A0ABU5IAW4_9BURK</name>
<dbReference type="SUPFAM" id="SSF53850">
    <property type="entry name" value="Periplasmic binding protein-like II"/>
    <property type="match status" value="1"/>
</dbReference>
<dbReference type="Gene3D" id="3.40.190.10">
    <property type="entry name" value="Periplasmic binding protein-like II"/>
    <property type="match status" value="1"/>
</dbReference>
<comment type="caution">
    <text evidence="2">The sequence shown here is derived from an EMBL/GenBank/DDBJ whole genome shotgun (WGS) entry which is preliminary data.</text>
</comment>
<proteinExistence type="inferred from homology"/>
<comment type="similarity">
    <text evidence="1">Belongs to the UPF0065 (bug) family.</text>
</comment>
<organism evidence="2 3">
    <name type="scientific">Azohydromonas lata</name>
    <dbReference type="NCBI Taxonomy" id="45677"/>
    <lineage>
        <taxon>Bacteria</taxon>
        <taxon>Pseudomonadati</taxon>
        <taxon>Pseudomonadota</taxon>
        <taxon>Betaproteobacteria</taxon>
        <taxon>Burkholderiales</taxon>
        <taxon>Sphaerotilaceae</taxon>
        <taxon>Azohydromonas</taxon>
    </lineage>
</organism>
<dbReference type="PANTHER" id="PTHR42928">
    <property type="entry name" value="TRICARBOXYLATE-BINDING PROTEIN"/>
    <property type="match status" value="1"/>
</dbReference>
<dbReference type="Gene3D" id="3.40.190.150">
    <property type="entry name" value="Bordetella uptake gene, domain 1"/>
    <property type="match status" value="1"/>
</dbReference>
<evidence type="ECO:0000313" key="3">
    <source>
        <dbReference type="Proteomes" id="UP001293718"/>
    </source>
</evidence>
<dbReference type="EMBL" id="JAXOJX010000007">
    <property type="protein sequence ID" value="MDZ5456251.1"/>
    <property type="molecule type" value="Genomic_DNA"/>
</dbReference>
<gene>
    <name evidence="2" type="ORF">SM757_06660</name>
</gene>
<evidence type="ECO:0000256" key="1">
    <source>
        <dbReference type="ARBA" id="ARBA00006987"/>
    </source>
</evidence>
<reference evidence="2 3" key="1">
    <citation type="submission" date="2023-11" db="EMBL/GenBank/DDBJ databases">
        <title>Draft genome of Azohydromonas lata strain H1 (DSM1123), a polyhydroxyalkanoate producer.</title>
        <authorList>
            <person name="Traversa D."/>
            <person name="D'Addabbo P."/>
            <person name="Pazzani C."/>
            <person name="Manzari C."/>
            <person name="Chiara M."/>
            <person name="Scrascia M."/>
        </authorList>
    </citation>
    <scope>NUCLEOTIDE SEQUENCE [LARGE SCALE GENOMIC DNA]</scope>
    <source>
        <strain evidence="2 3">H1</strain>
    </source>
</reference>
<keyword evidence="3" id="KW-1185">Reference proteome</keyword>
<evidence type="ECO:0000313" key="2">
    <source>
        <dbReference type="EMBL" id="MDZ5456251.1"/>
    </source>
</evidence>
<protein>
    <submittedName>
        <fullName evidence="2">Tripartite tricarboxylate transporter substrate binding protein</fullName>
    </submittedName>
</protein>
<dbReference type="InterPro" id="IPR005064">
    <property type="entry name" value="BUG"/>
</dbReference>